<dbReference type="RefSeq" id="XP_028844408.1">
    <property type="nucleotide sequence ID" value="XM_028988575.1"/>
</dbReference>
<evidence type="ECO:0000313" key="3">
    <source>
        <dbReference type="Proteomes" id="UP000694580"/>
    </source>
</evidence>
<protein>
    <submittedName>
        <fullName evidence="2">Uncharacterized protein</fullName>
    </submittedName>
</protein>
<dbReference type="Ensembl" id="ENSDCDT00010009741.1">
    <property type="protein sequence ID" value="ENSDCDP00010009264.1"/>
    <property type="gene ID" value="ENSDCDG00010004161.1"/>
</dbReference>
<organism evidence="2 3">
    <name type="scientific">Denticeps clupeoides</name>
    <name type="common">denticle herring</name>
    <dbReference type="NCBI Taxonomy" id="299321"/>
    <lineage>
        <taxon>Eukaryota</taxon>
        <taxon>Metazoa</taxon>
        <taxon>Chordata</taxon>
        <taxon>Craniata</taxon>
        <taxon>Vertebrata</taxon>
        <taxon>Euteleostomi</taxon>
        <taxon>Actinopterygii</taxon>
        <taxon>Neopterygii</taxon>
        <taxon>Teleostei</taxon>
        <taxon>Clupei</taxon>
        <taxon>Clupeiformes</taxon>
        <taxon>Denticipitoidei</taxon>
        <taxon>Denticipitidae</taxon>
        <taxon>Denticeps</taxon>
    </lineage>
</organism>
<dbReference type="GeneTree" id="ENSGT00600000085600"/>
<proteinExistence type="predicted"/>
<reference evidence="2 3" key="1">
    <citation type="submission" date="2020-06" db="EMBL/GenBank/DDBJ databases">
        <authorList>
            <consortium name="Wellcome Sanger Institute Data Sharing"/>
        </authorList>
    </citation>
    <scope>NUCLEOTIDE SEQUENCE [LARGE SCALE GENOMIC DNA]</scope>
</reference>
<dbReference type="GeneID" id="114795376"/>
<sequence length="204" mass="21622">MAENSATDAPDSGPPEAGPLVRVFFQKEHGKIKKYLESEPKALGITEIMLSLFQINSALMSYMVDVGQGVLPLIEVGCACTGIIAGSVAVAARNLNLTLLKACLGLQIVACTASSIACLVVSATIHYTYKCWSTLHHNDTANETDCYILAGAIEHFSTEKIVIQVALITISATLASYCCKVIHCCTPAAHVPVITVNTPLTEQA</sequence>
<reference evidence="2" key="3">
    <citation type="submission" date="2025-09" db="UniProtKB">
        <authorList>
            <consortium name="Ensembl"/>
        </authorList>
    </citation>
    <scope>IDENTIFICATION</scope>
</reference>
<keyword evidence="3" id="KW-1185">Reference proteome</keyword>
<dbReference type="Proteomes" id="UP000694580">
    <property type="component" value="Chromosome 1"/>
</dbReference>
<name>A0AAY4AK61_9TELE</name>
<keyword evidence="1" id="KW-0812">Transmembrane</keyword>
<evidence type="ECO:0000256" key="1">
    <source>
        <dbReference type="SAM" id="Phobius"/>
    </source>
</evidence>
<keyword evidence="1" id="KW-0472">Membrane</keyword>
<gene>
    <name evidence="2" type="primary">LOC114795376</name>
</gene>
<evidence type="ECO:0000313" key="2">
    <source>
        <dbReference type="Ensembl" id="ENSDCDP00010009264.1"/>
    </source>
</evidence>
<keyword evidence="1" id="KW-1133">Transmembrane helix</keyword>
<feature type="transmembrane region" description="Helical" evidence="1">
    <location>
        <begin position="104"/>
        <end position="129"/>
    </location>
</feature>
<feature type="transmembrane region" description="Helical" evidence="1">
    <location>
        <begin position="70"/>
        <end position="92"/>
    </location>
</feature>
<accession>A0AAY4AK61</accession>
<reference evidence="2" key="2">
    <citation type="submission" date="2025-08" db="UniProtKB">
        <authorList>
            <consortium name="Ensembl"/>
        </authorList>
    </citation>
    <scope>IDENTIFICATION</scope>
</reference>
<dbReference type="AlphaFoldDB" id="A0AAY4AK61"/>